<feature type="region of interest" description="Disordered" evidence="3">
    <location>
        <begin position="69"/>
        <end position="165"/>
    </location>
</feature>
<keyword evidence="1" id="KW-0880">Kelch repeat</keyword>
<name>A0AAW1Q3Y2_9CHLO</name>
<comment type="caution">
    <text evidence="4">The sequence shown here is derived from an EMBL/GenBank/DDBJ whole genome shotgun (WGS) entry which is preliminary data.</text>
</comment>
<dbReference type="Pfam" id="PF24681">
    <property type="entry name" value="Kelch_KLHDC2_KLHL20_DRC7"/>
    <property type="match status" value="1"/>
</dbReference>
<dbReference type="InterPro" id="IPR015915">
    <property type="entry name" value="Kelch-typ_b-propeller"/>
</dbReference>
<dbReference type="Proteomes" id="UP001489004">
    <property type="component" value="Unassembled WGS sequence"/>
</dbReference>
<dbReference type="SUPFAM" id="SSF117281">
    <property type="entry name" value="Kelch motif"/>
    <property type="match status" value="1"/>
</dbReference>
<dbReference type="PANTHER" id="PTHR46093">
    <property type="entry name" value="ACYL-COA-BINDING DOMAIN-CONTAINING PROTEIN 5"/>
    <property type="match status" value="1"/>
</dbReference>
<evidence type="ECO:0008006" key="6">
    <source>
        <dbReference type="Google" id="ProtNLM"/>
    </source>
</evidence>
<evidence type="ECO:0000256" key="2">
    <source>
        <dbReference type="ARBA" id="ARBA00022737"/>
    </source>
</evidence>
<dbReference type="AlphaFoldDB" id="A0AAW1Q3Y2"/>
<organism evidence="4 5">
    <name type="scientific">[Myrmecia] bisecta</name>
    <dbReference type="NCBI Taxonomy" id="41462"/>
    <lineage>
        <taxon>Eukaryota</taxon>
        <taxon>Viridiplantae</taxon>
        <taxon>Chlorophyta</taxon>
        <taxon>core chlorophytes</taxon>
        <taxon>Trebouxiophyceae</taxon>
        <taxon>Trebouxiales</taxon>
        <taxon>Trebouxiaceae</taxon>
        <taxon>Myrmecia</taxon>
    </lineage>
</organism>
<dbReference type="PANTHER" id="PTHR46093:SF3">
    <property type="entry name" value="ACYL-COA-BINDING DOMAIN-CONTAINING PROTEIN 4"/>
    <property type="match status" value="1"/>
</dbReference>
<reference evidence="4 5" key="1">
    <citation type="journal article" date="2024" name="Nat. Commun.">
        <title>Phylogenomics reveals the evolutionary origins of lichenization in chlorophyte algae.</title>
        <authorList>
            <person name="Puginier C."/>
            <person name="Libourel C."/>
            <person name="Otte J."/>
            <person name="Skaloud P."/>
            <person name="Haon M."/>
            <person name="Grisel S."/>
            <person name="Petersen M."/>
            <person name="Berrin J.G."/>
            <person name="Delaux P.M."/>
            <person name="Dal Grande F."/>
            <person name="Keller J."/>
        </authorList>
    </citation>
    <scope>NUCLEOTIDE SEQUENCE [LARGE SCALE GENOMIC DNA]</scope>
    <source>
        <strain evidence="4 5">SAG 2043</strain>
    </source>
</reference>
<evidence type="ECO:0000313" key="4">
    <source>
        <dbReference type="EMBL" id="KAK9816715.1"/>
    </source>
</evidence>
<dbReference type="EMBL" id="JALJOR010000005">
    <property type="protein sequence ID" value="KAK9816715.1"/>
    <property type="molecule type" value="Genomic_DNA"/>
</dbReference>
<accession>A0AAW1Q3Y2</accession>
<sequence>MASPTNVIHFQGLDITLPLSVGIAYEPGIGLVLDFGSGFSGKLTLKATEGAQGLASSAYTPLQPIAQQLASAAEPDTGAASHMDLDDPIPAGDSDGNASAIVETPADQKGAAGAEPGGKENHTPGRQVDGPQAASGSKEKRSLGPWTGGSVPPSSKRQRSSEFTLRWRPLEAKGWEGQLPPERWGATFTALDDTQLCLFGGAHLGDAHLGDTWTFQVADAQWQRLAAEDYAGKAWHTAQLVDTLQGKQLVVFGGERLLPSDGATQGPTQEEEEDEVQVLHEVSILDTEAQLWVSMPVTGDGGKAPPLRTGHSTTLLPDGRVLMFGGTDGEGKHKNDLYVVDPKRLNWFGLSGIVRGAPPKPRAYHTATLVGKRVIVLGGAGSRTWSLKEVYSLHVEGWKWTEHTSEVDGEPPCARSGHSAIALPDGRHLLTYGGWAGESEVCYSDVAILDTQTWRWTTPRVEGVARPSGRAGHATALVHLEGGRSVLLLHGGRSKDDKLCRDTWVLELPASST</sequence>
<protein>
    <recommendedName>
        <fullName evidence="6">LOV domain-containing protein</fullName>
    </recommendedName>
</protein>
<keyword evidence="5" id="KW-1185">Reference proteome</keyword>
<dbReference type="Gene3D" id="2.120.10.80">
    <property type="entry name" value="Kelch-type beta propeller"/>
    <property type="match status" value="2"/>
</dbReference>
<evidence type="ECO:0000256" key="3">
    <source>
        <dbReference type="SAM" id="MobiDB-lite"/>
    </source>
</evidence>
<keyword evidence="2" id="KW-0677">Repeat</keyword>
<evidence type="ECO:0000256" key="1">
    <source>
        <dbReference type="ARBA" id="ARBA00022441"/>
    </source>
</evidence>
<gene>
    <name evidence="4" type="ORF">WJX72_004117</name>
</gene>
<evidence type="ECO:0000313" key="5">
    <source>
        <dbReference type="Proteomes" id="UP001489004"/>
    </source>
</evidence>
<proteinExistence type="predicted"/>